<dbReference type="SMART" id="SM00283">
    <property type="entry name" value="MA"/>
    <property type="match status" value="1"/>
</dbReference>
<organism evidence="6 7">
    <name type="scientific">Defluviitalea saccharophila</name>
    <dbReference type="NCBI Taxonomy" id="879970"/>
    <lineage>
        <taxon>Bacteria</taxon>
        <taxon>Bacillati</taxon>
        <taxon>Bacillota</taxon>
        <taxon>Clostridia</taxon>
        <taxon>Lachnospirales</taxon>
        <taxon>Defluviitaleaceae</taxon>
        <taxon>Defluviitalea</taxon>
    </lineage>
</organism>
<evidence type="ECO:0000313" key="7">
    <source>
        <dbReference type="Proteomes" id="UP001486565"/>
    </source>
</evidence>
<feature type="domain" description="Methyl-accepting transducer" evidence="5">
    <location>
        <begin position="44"/>
        <end position="284"/>
    </location>
</feature>
<reference evidence="6 7" key="1">
    <citation type="submission" date="2023-03" db="EMBL/GenBank/DDBJ databases">
        <title>Novel Species.</title>
        <authorList>
            <person name="Ma S."/>
        </authorList>
    </citation>
    <scope>NUCLEOTIDE SEQUENCE [LARGE SCALE GENOMIC DNA]</scope>
    <source>
        <strain evidence="6 7">LIND6LT2</strain>
    </source>
</reference>
<dbReference type="PANTHER" id="PTHR32089">
    <property type="entry name" value="METHYL-ACCEPTING CHEMOTAXIS PROTEIN MCPB"/>
    <property type="match status" value="1"/>
</dbReference>
<dbReference type="EMBL" id="CP121687">
    <property type="protein sequence ID" value="WZL69503.1"/>
    <property type="molecule type" value="Genomic_DNA"/>
</dbReference>
<dbReference type="PROSITE" id="PS50111">
    <property type="entry name" value="CHEMOTAXIS_TRANSDUC_2"/>
    <property type="match status" value="1"/>
</dbReference>
<name>A0ABZ2Y6H1_9FIRM</name>
<evidence type="ECO:0000256" key="2">
    <source>
        <dbReference type="ARBA" id="ARBA00029447"/>
    </source>
</evidence>
<dbReference type="InterPro" id="IPR004089">
    <property type="entry name" value="MCPsignal_dom"/>
</dbReference>
<evidence type="ECO:0000256" key="1">
    <source>
        <dbReference type="ARBA" id="ARBA00023224"/>
    </source>
</evidence>
<evidence type="ECO:0000256" key="3">
    <source>
        <dbReference type="PROSITE-ProRule" id="PRU00284"/>
    </source>
</evidence>
<proteinExistence type="inferred from homology"/>
<dbReference type="RefSeq" id="WP_341876498.1">
    <property type="nucleotide sequence ID" value="NZ_CP121687.1"/>
</dbReference>
<keyword evidence="1 3" id="KW-0807">Transducer</keyword>
<comment type="similarity">
    <text evidence="2">Belongs to the methyl-accepting chemotaxis (MCP) protein family.</text>
</comment>
<gene>
    <name evidence="6" type="ORF">QBE51_12045</name>
</gene>
<keyword evidence="7" id="KW-1185">Reference proteome</keyword>
<dbReference type="PRINTS" id="PR00260">
    <property type="entry name" value="CHEMTRNSDUCR"/>
</dbReference>
<dbReference type="Gene3D" id="1.10.287.950">
    <property type="entry name" value="Methyl-accepting chemotaxis protein"/>
    <property type="match status" value="1"/>
</dbReference>
<dbReference type="Pfam" id="PF00015">
    <property type="entry name" value="MCPsignal"/>
    <property type="match status" value="1"/>
</dbReference>
<feature type="coiled-coil region" evidence="4">
    <location>
        <begin position="115"/>
        <end position="142"/>
    </location>
</feature>
<dbReference type="Proteomes" id="UP001486565">
    <property type="component" value="Chromosome"/>
</dbReference>
<accession>A0ABZ2Y6H1</accession>
<protein>
    <submittedName>
        <fullName evidence="6">Methyl-accepting chemotaxis protein</fullName>
    </submittedName>
</protein>
<evidence type="ECO:0000313" key="6">
    <source>
        <dbReference type="EMBL" id="WZL69503.1"/>
    </source>
</evidence>
<evidence type="ECO:0000259" key="5">
    <source>
        <dbReference type="PROSITE" id="PS50111"/>
    </source>
</evidence>
<keyword evidence="4" id="KW-0175">Coiled coil</keyword>
<dbReference type="SUPFAM" id="SSF58104">
    <property type="entry name" value="Methyl-accepting chemotaxis protein (MCP) signaling domain"/>
    <property type="match status" value="1"/>
</dbReference>
<dbReference type="PANTHER" id="PTHR32089:SF112">
    <property type="entry name" value="LYSOZYME-LIKE PROTEIN-RELATED"/>
    <property type="match status" value="1"/>
</dbReference>
<evidence type="ECO:0000256" key="4">
    <source>
        <dbReference type="SAM" id="Coils"/>
    </source>
</evidence>
<sequence>MGIFRKKQEEKATQQNENLQKELIRQFDDALNPVKTSVDELKDIISAASDASESISSLLNQQAPSYMNNVSQLADITNQYDSLATETKHISDSIESMNEIAGNAVKTAKDGQVYVEESINKINKLKNTIERTNHTISSLNKSSSEIGNISQIITSISSQTNLLALNASIEAARAGEHGKGFAVVAEEVRKLAEQSSKSAEDITNLISGLQKQTTEISEIMSSSAAEVTETVTAVNKAGDAFESISQFVDTILSQSSTINKTIDLILKNMKYISDTVDAAAAAATSHQGDDIYGELKQNNHIQVQSIGELKQLSDHMANKLNALQQLIDTYKN</sequence>
<dbReference type="InterPro" id="IPR004090">
    <property type="entry name" value="Chemotax_Me-accpt_rcpt"/>
</dbReference>